<protein>
    <submittedName>
        <fullName evidence="2">Uncharacterized protein</fullName>
    </submittedName>
</protein>
<proteinExistence type="predicted"/>
<keyword evidence="3" id="KW-1185">Reference proteome</keyword>
<sequence>MEPSAITLAPAPENPAMSQTGLARRDSHQLVRPPRRKWGSVGGFCPDTKAAALHPASKAWPTREKLCGPVAWIGEQQ</sequence>
<comment type="caution">
    <text evidence="2">The sequence shown here is derived from an EMBL/GenBank/DDBJ whole genome shotgun (WGS) entry which is preliminary data.</text>
</comment>
<reference evidence="2" key="1">
    <citation type="journal article" date="2022" name="bioRxiv">
        <title>Sequencing and chromosome-scale assembly of the giantPleurodeles waltlgenome.</title>
        <authorList>
            <person name="Brown T."/>
            <person name="Elewa A."/>
            <person name="Iarovenko S."/>
            <person name="Subramanian E."/>
            <person name="Araus A.J."/>
            <person name="Petzold A."/>
            <person name="Susuki M."/>
            <person name="Suzuki K.-i.T."/>
            <person name="Hayashi T."/>
            <person name="Toyoda A."/>
            <person name="Oliveira C."/>
            <person name="Osipova E."/>
            <person name="Leigh N.D."/>
            <person name="Simon A."/>
            <person name="Yun M.H."/>
        </authorList>
    </citation>
    <scope>NUCLEOTIDE SEQUENCE</scope>
    <source>
        <strain evidence="2">20211129_DDA</strain>
        <tissue evidence="2">Liver</tissue>
    </source>
</reference>
<name>A0AAV7Q647_PLEWA</name>
<accession>A0AAV7Q647</accession>
<dbReference type="AlphaFoldDB" id="A0AAV7Q647"/>
<gene>
    <name evidence="2" type="ORF">NDU88_002233</name>
</gene>
<evidence type="ECO:0000313" key="3">
    <source>
        <dbReference type="Proteomes" id="UP001066276"/>
    </source>
</evidence>
<dbReference type="EMBL" id="JANPWB010000010">
    <property type="protein sequence ID" value="KAJ1135803.1"/>
    <property type="molecule type" value="Genomic_DNA"/>
</dbReference>
<feature type="region of interest" description="Disordered" evidence="1">
    <location>
        <begin position="1"/>
        <end position="40"/>
    </location>
</feature>
<evidence type="ECO:0000256" key="1">
    <source>
        <dbReference type="SAM" id="MobiDB-lite"/>
    </source>
</evidence>
<evidence type="ECO:0000313" key="2">
    <source>
        <dbReference type="EMBL" id="KAJ1135803.1"/>
    </source>
</evidence>
<organism evidence="2 3">
    <name type="scientific">Pleurodeles waltl</name>
    <name type="common">Iberian ribbed newt</name>
    <dbReference type="NCBI Taxonomy" id="8319"/>
    <lineage>
        <taxon>Eukaryota</taxon>
        <taxon>Metazoa</taxon>
        <taxon>Chordata</taxon>
        <taxon>Craniata</taxon>
        <taxon>Vertebrata</taxon>
        <taxon>Euteleostomi</taxon>
        <taxon>Amphibia</taxon>
        <taxon>Batrachia</taxon>
        <taxon>Caudata</taxon>
        <taxon>Salamandroidea</taxon>
        <taxon>Salamandridae</taxon>
        <taxon>Pleurodelinae</taxon>
        <taxon>Pleurodeles</taxon>
    </lineage>
</organism>
<dbReference type="Proteomes" id="UP001066276">
    <property type="component" value="Chromosome 6"/>
</dbReference>